<dbReference type="Gene3D" id="1.10.260.40">
    <property type="entry name" value="lambda repressor-like DNA-binding domains"/>
    <property type="match status" value="1"/>
</dbReference>
<dbReference type="SMART" id="SM00530">
    <property type="entry name" value="HTH_XRE"/>
    <property type="match status" value="1"/>
</dbReference>
<dbReference type="GO" id="GO:0003677">
    <property type="term" value="F:DNA binding"/>
    <property type="evidence" value="ECO:0007669"/>
    <property type="project" value="InterPro"/>
</dbReference>
<proteinExistence type="predicted"/>
<dbReference type="CDD" id="cd00093">
    <property type="entry name" value="HTH_XRE"/>
    <property type="match status" value="1"/>
</dbReference>
<dbReference type="InterPro" id="IPR001387">
    <property type="entry name" value="Cro/C1-type_HTH"/>
</dbReference>
<name>A0A9W3KUQ1_9BACI</name>
<dbReference type="RefSeq" id="WP_044584840.1">
    <property type="nucleotide sequence ID" value="NZ_CP007512.1"/>
</dbReference>
<dbReference type="PROSITE" id="PS50943">
    <property type="entry name" value="HTH_CROC1"/>
    <property type="match status" value="1"/>
</dbReference>
<gene>
    <name evidence="2" type="ORF">CY96_19980</name>
</gene>
<reference evidence="2 3" key="1">
    <citation type="submission" date="2014-03" db="EMBL/GenBank/DDBJ databases">
        <title>The Complete Genome Sequence of Bacillus bombyseptieus.</title>
        <authorList>
            <person name="Cheng T."/>
            <person name="Lin P."/>
            <person name="Jin S."/>
            <person name="Wu Y."/>
            <person name="Fu B."/>
            <person name="Long R."/>
            <person name="Liu D."/>
            <person name="Guo Y."/>
            <person name="Peng L."/>
            <person name="Xia Q."/>
        </authorList>
    </citation>
    <scope>NUCLEOTIDE SEQUENCE [LARGE SCALE GENOMIC DNA]</scope>
    <source>
        <strain evidence="3">wang</strain>
    </source>
</reference>
<keyword evidence="3" id="KW-1185">Reference proteome</keyword>
<protein>
    <submittedName>
        <fullName evidence="2">Transcriptional regulator</fullName>
    </submittedName>
</protein>
<sequence length="89" mass="10192">MGAKDIKALRQLMGLPQHEFARLIGVAELTVNKWERGHVQPKRESIQRIESLVGTKNLQVIQSTLIHNMPLLEVAEDIQKRIQAKKRES</sequence>
<accession>A0A9W3KUQ1</accession>
<dbReference type="Pfam" id="PF01381">
    <property type="entry name" value="HTH_3"/>
    <property type="match status" value="1"/>
</dbReference>
<organism evidence="2 3">
    <name type="scientific">Bacillus bombysepticus str. Wang</name>
    <dbReference type="NCBI Taxonomy" id="1330043"/>
    <lineage>
        <taxon>Bacteria</taxon>
        <taxon>Bacillati</taxon>
        <taxon>Bacillota</taxon>
        <taxon>Bacilli</taxon>
        <taxon>Bacillales</taxon>
        <taxon>Bacillaceae</taxon>
        <taxon>Bacillus</taxon>
        <taxon>Bacillus cereus group</taxon>
    </lineage>
</organism>
<dbReference type="InterPro" id="IPR010982">
    <property type="entry name" value="Lambda_DNA-bd_dom_sf"/>
</dbReference>
<dbReference type="Proteomes" id="UP000031778">
    <property type="component" value="Chromosome"/>
</dbReference>
<evidence type="ECO:0000259" key="1">
    <source>
        <dbReference type="PROSITE" id="PS50943"/>
    </source>
</evidence>
<dbReference type="KEGG" id="bby:CY96_19980"/>
<dbReference type="EMBL" id="CP007512">
    <property type="protein sequence ID" value="AHX20192.1"/>
    <property type="molecule type" value="Genomic_DNA"/>
</dbReference>
<dbReference type="AlphaFoldDB" id="A0A9W3KUQ1"/>
<evidence type="ECO:0000313" key="3">
    <source>
        <dbReference type="Proteomes" id="UP000031778"/>
    </source>
</evidence>
<dbReference type="SUPFAM" id="SSF47413">
    <property type="entry name" value="lambda repressor-like DNA-binding domains"/>
    <property type="match status" value="1"/>
</dbReference>
<feature type="domain" description="HTH cro/C1-type" evidence="1">
    <location>
        <begin position="6"/>
        <end position="61"/>
    </location>
</feature>
<evidence type="ECO:0000313" key="2">
    <source>
        <dbReference type="EMBL" id="AHX20192.1"/>
    </source>
</evidence>